<keyword evidence="6" id="KW-1185">Reference proteome</keyword>
<dbReference type="InterPro" id="IPR027417">
    <property type="entry name" value="P-loop_NTPase"/>
</dbReference>
<accession>A0A2T2N0D0</accession>
<dbReference type="SUPFAM" id="SSF52540">
    <property type="entry name" value="P-loop containing nucleoside triphosphate hydrolases"/>
    <property type="match status" value="1"/>
</dbReference>
<dbReference type="OrthoDB" id="195446at2759"/>
<dbReference type="PANTHER" id="PTHR10039:SF15">
    <property type="entry name" value="NACHT DOMAIN-CONTAINING PROTEIN"/>
    <property type="match status" value="1"/>
</dbReference>
<feature type="transmembrane region" description="Helical" evidence="2">
    <location>
        <begin position="422"/>
        <end position="444"/>
    </location>
</feature>
<dbReference type="Proteomes" id="UP000240883">
    <property type="component" value="Unassembled WGS sequence"/>
</dbReference>
<reference evidence="5 6" key="1">
    <citation type="journal article" date="2018" name="Front. Microbiol.">
        <title>Genome-Wide Analysis of Corynespora cassiicola Leaf Fall Disease Putative Effectors.</title>
        <authorList>
            <person name="Lopez D."/>
            <person name="Ribeiro S."/>
            <person name="Label P."/>
            <person name="Fumanal B."/>
            <person name="Venisse J.S."/>
            <person name="Kohler A."/>
            <person name="de Oliveira R.R."/>
            <person name="Labutti K."/>
            <person name="Lipzen A."/>
            <person name="Lail K."/>
            <person name="Bauer D."/>
            <person name="Ohm R.A."/>
            <person name="Barry K.W."/>
            <person name="Spatafora J."/>
            <person name="Grigoriev I.V."/>
            <person name="Martin F.M."/>
            <person name="Pujade-Renaud V."/>
        </authorList>
    </citation>
    <scope>NUCLEOTIDE SEQUENCE [LARGE SCALE GENOMIC DNA]</scope>
    <source>
        <strain evidence="5 6">Philippines</strain>
    </source>
</reference>
<evidence type="ECO:0000313" key="6">
    <source>
        <dbReference type="Proteomes" id="UP000240883"/>
    </source>
</evidence>
<feature type="chain" id="PRO_5015730881" description="Nephrocystin 3-like N-terminal domain-containing protein" evidence="3">
    <location>
        <begin position="23"/>
        <end position="461"/>
    </location>
</feature>
<evidence type="ECO:0000256" key="2">
    <source>
        <dbReference type="SAM" id="Phobius"/>
    </source>
</evidence>
<evidence type="ECO:0000256" key="1">
    <source>
        <dbReference type="ARBA" id="ARBA00022737"/>
    </source>
</evidence>
<proteinExistence type="predicted"/>
<dbReference type="PANTHER" id="PTHR10039">
    <property type="entry name" value="AMELOGENIN"/>
    <property type="match status" value="1"/>
</dbReference>
<keyword evidence="2" id="KW-1133">Transmembrane helix</keyword>
<organism evidence="5 6">
    <name type="scientific">Corynespora cassiicola Philippines</name>
    <dbReference type="NCBI Taxonomy" id="1448308"/>
    <lineage>
        <taxon>Eukaryota</taxon>
        <taxon>Fungi</taxon>
        <taxon>Dikarya</taxon>
        <taxon>Ascomycota</taxon>
        <taxon>Pezizomycotina</taxon>
        <taxon>Dothideomycetes</taxon>
        <taxon>Pleosporomycetidae</taxon>
        <taxon>Pleosporales</taxon>
        <taxon>Corynesporascaceae</taxon>
        <taxon>Corynespora</taxon>
    </lineage>
</organism>
<dbReference type="STRING" id="1448308.A0A2T2N0D0"/>
<dbReference type="Pfam" id="PF24883">
    <property type="entry name" value="NPHP3_N"/>
    <property type="match status" value="1"/>
</dbReference>
<gene>
    <name evidence="5" type="ORF">BS50DRAFT_662991</name>
</gene>
<evidence type="ECO:0000259" key="4">
    <source>
        <dbReference type="Pfam" id="PF24883"/>
    </source>
</evidence>
<feature type="domain" description="Nephrocystin 3-like N-terminal" evidence="4">
    <location>
        <begin position="199"/>
        <end position="361"/>
    </location>
</feature>
<dbReference type="EMBL" id="KZ678181">
    <property type="protein sequence ID" value="PSN58893.1"/>
    <property type="molecule type" value="Genomic_DNA"/>
</dbReference>
<dbReference type="InterPro" id="IPR056884">
    <property type="entry name" value="NPHP3-like_N"/>
</dbReference>
<feature type="signal peptide" evidence="3">
    <location>
        <begin position="1"/>
        <end position="22"/>
    </location>
</feature>
<keyword evidence="3" id="KW-0732">Signal</keyword>
<dbReference type="AlphaFoldDB" id="A0A2T2N0D0"/>
<protein>
    <recommendedName>
        <fullName evidence="4">Nephrocystin 3-like N-terminal domain-containing protein</fullName>
    </recommendedName>
</protein>
<keyword evidence="1" id="KW-0677">Repeat</keyword>
<dbReference type="Gene3D" id="3.40.50.300">
    <property type="entry name" value="P-loop containing nucleotide triphosphate hydrolases"/>
    <property type="match status" value="1"/>
</dbReference>
<evidence type="ECO:0000256" key="3">
    <source>
        <dbReference type="SAM" id="SignalP"/>
    </source>
</evidence>
<keyword evidence="2" id="KW-0472">Membrane</keyword>
<name>A0A2T2N0D0_CORCC</name>
<sequence length="461" mass="51943">MDPLSVTASIIAVLQLSTKVLGYLNDVKDAPKDRAQCAIETSNLYHLLVNLRVRVEEGDPLKPWYTSVRALAIENGPLDQFKQALETLQAKMTDGGRLGKAGQALVWKFKKQEVDNFLGRMERLKSLVGIALELDHLKLSQAIQDDTNATRTRLPIQQSGVDKVQQEQDDAKHHRLMEWISPTDYPAQQSDIIKRKQEGTGQWFLDAPEVARWQGGAKSTLFCPGNPGAGKTMVAAIVIDHLLKSVQNSSHGVAYVYCNYKEEQDTSSMLAAILKQLVQGRPSAAAPVKRLHRQHATRGTTPSLEDIFSTLRDVLTSYTAVYIVIDALDECQNRNGTRSQFLTKLKDLQAVRDIRLMATSRFIPEIEYAFEEEPRLEVKASKEDVERFVAGQMYRLPRCIQRDSALQKVAKERIVEAVDGMYAYWLACRVITAYVLLGFFSPGYTQIRYKTRGRQRTSNPL</sequence>
<evidence type="ECO:0000313" key="5">
    <source>
        <dbReference type="EMBL" id="PSN58893.1"/>
    </source>
</evidence>
<keyword evidence="2" id="KW-0812">Transmembrane</keyword>